<dbReference type="Proteomes" id="UP000069272">
    <property type="component" value="Chromosome 3L"/>
</dbReference>
<dbReference type="VEuPathDB" id="VectorBase:AALB005477"/>
<evidence type="ECO:0000313" key="1">
    <source>
        <dbReference type="EnsemblMetazoa" id="AALB005477-PA"/>
    </source>
</evidence>
<organism evidence="1 2">
    <name type="scientific">Anopheles albimanus</name>
    <name type="common">New world malaria mosquito</name>
    <dbReference type="NCBI Taxonomy" id="7167"/>
    <lineage>
        <taxon>Eukaryota</taxon>
        <taxon>Metazoa</taxon>
        <taxon>Ecdysozoa</taxon>
        <taxon>Arthropoda</taxon>
        <taxon>Hexapoda</taxon>
        <taxon>Insecta</taxon>
        <taxon>Pterygota</taxon>
        <taxon>Neoptera</taxon>
        <taxon>Endopterygota</taxon>
        <taxon>Diptera</taxon>
        <taxon>Nematocera</taxon>
        <taxon>Culicoidea</taxon>
        <taxon>Culicidae</taxon>
        <taxon>Anophelinae</taxon>
        <taxon>Anopheles</taxon>
    </lineage>
</organism>
<dbReference type="VEuPathDB" id="VectorBase:AALB20_037468"/>
<reference evidence="1 2" key="1">
    <citation type="journal article" date="2017" name="G3 (Bethesda)">
        <title>The Physical Genome Mapping of Anopheles albimanus Corrected Scaffold Misassemblies and Identified Interarm Rearrangements in Genus Anopheles.</title>
        <authorList>
            <person name="Artemov G.N."/>
            <person name="Peery A.N."/>
            <person name="Jiang X."/>
            <person name="Tu Z."/>
            <person name="Stegniy V.N."/>
            <person name="Sharakhova M.V."/>
            <person name="Sharakhov I.V."/>
        </authorList>
    </citation>
    <scope>NUCLEOTIDE SEQUENCE [LARGE SCALE GENOMIC DNA]</scope>
    <source>
        <strain evidence="1 2">ALBI9_A</strain>
    </source>
</reference>
<keyword evidence="2" id="KW-1185">Reference proteome</keyword>
<evidence type="ECO:0000313" key="2">
    <source>
        <dbReference type="Proteomes" id="UP000069272"/>
    </source>
</evidence>
<sequence>MQSEFPWHGSYIPLTHGEDFRIFGQRLLGVWQVVRAIQDVVQSSSDHPPVQYRAIKRAMSLCANIKFHGYLIVVFSTLLTTTILVSSAILKLVYHSNQDTGSIPEDSVQDLIDYGWLDFAGDIVQLFSIGVLFYGIRKENRFCLLPFLLSIVFDWVAYVVAHTRNSSTLPYQVWLVTTVLFFYVFVTLIGLYKLFQIKAKTGSVNGTEEEFSKTFCL</sequence>
<accession>A0A182FG36</accession>
<name>A0A182FG36_ANOAL</name>
<dbReference type="EnsemblMetazoa" id="AALB005477-RA">
    <property type="protein sequence ID" value="AALB005477-PA"/>
    <property type="gene ID" value="AALB005477"/>
</dbReference>
<reference evidence="1" key="2">
    <citation type="submission" date="2022-08" db="UniProtKB">
        <authorList>
            <consortium name="EnsemblMetazoa"/>
        </authorList>
    </citation>
    <scope>IDENTIFICATION</scope>
    <source>
        <strain evidence="1">STECLA/ALBI9_A</strain>
    </source>
</reference>
<protein>
    <submittedName>
        <fullName evidence="1">Uncharacterized protein</fullName>
    </submittedName>
</protein>
<dbReference type="AlphaFoldDB" id="A0A182FG36"/>
<proteinExistence type="predicted"/>